<dbReference type="Gene3D" id="3.40.50.2000">
    <property type="entry name" value="Glycogen Phosphorylase B"/>
    <property type="match status" value="2"/>
</dbReference>
<dbReference type="RefSeq" id="WP_186345550.1">
    <property type="nucleotide sequence ID" value="NZ_BMMR01000001.1"/>
</dbReference>
<dbReference type="PANTHER" id="PTHR45947:SF3">
    <property type="entry name" value="SULFOQUINOVOSYL TRANSFERASE SQD2"/>
    <property type="match status" value="1"/>
</dbReference>
<dbReference type="PANTHER" id="PTHR45947">
    <property type="entry name" value="SULFOQUINOVOSYL TRANSFERASE SQD2"/>
    <property type="match status" value="1"/>
</dbReference>
<evidence type="ECO:0000256" key="2">
    <source>
        <dbReference type="ARBA" id="ARBA00022679"/>
    </source>
</evidence>
<dbReference type="InterPro" id="IPR028098">
    <property type="entry name" value="Glyco_trans_4-like_N"/>
</dbReference>
<evidence type="ECO:0000259" key="3">
    <source>
        <dbReference type="Pfam" id="PF13439"/>
    </source>
</evidence>
<keyword evidence="5" id="KW-1185">Reference proteome</keyword>
<sequence>MTTRGAARPVRVALVTPYYPPSVGGLEHYTHKVARALHRHPGFEVVVLTTGTSRRTGVAVEEGVTVVRLAPWLRVSNSPVSGWWPVQLRTLLRRHRIDVVHAHAPTPYLADVTTFVAGDRPVVLTYHSGSMVKGTGGLTDALLRTYERHVLPRVFARADRLVAVSPAASSHATGRAVLVPPGVDTRTFVPAGEPAARDVLFVGRLQRTSRWKGVHVLLDAFARVVDRVPDARLVLVGDGDDVPALRARAAGLGLADRVVWRGALSGADLVRAYQEAAVVALPSLTESESFGMTLVEAMACGRPVVGSRVGGIPYVVRDGVDGLLVPPGDVGSLAGAVGDLLLDGPRRRQLGAAGRAAAEDRWDWRHSTGATLRVLGEAAGVRDSDLLPG</sequence>
<dbReference type="EMBL" id="JACMYC010000004">
    <property type="protein sequence ID" value="MBC2960281.1"/>
    <property type="molecule type" value="Genomic_DNA"/>
</dbReference>
<keyword evidence="1" id="KW-0328">Glycosyltransferase</keyword>
<reference evidence="4 5" key="1">
    <citation type="submission" date="2020-08" db="EMBL/GenBank/DDBJ databases">
        <title>novel species in genus Nocardioides.</title>
        <authorList>
            <person name="Zhang G."/>
        </authorList>
    </citation>
    <scope>NUCLEOTIDE SEQUENCE [LARGE SCALE GENOMIC DNA]</scope>
    <source>
        <strain evidence="4 5">SC8A-24</strain>
    </source>
</reference>
<evidence type="ECO:0000313" key="4">
    <source>
        <dbReference type="EMBL" id="MBC2960281.1"/>
    </source>
</evidence>
<proteinExistence type="predicted"/>
<organism evidence="4 5">
    <name type="scientific">Nocardioides deserti</name>
    <dbReference type="NCBI Taxonomy" id="1588644"/>
    <lineage>
        <taxon>Bacteria</taxon>
        <taxon>Bacillati</taxon>
        <taxon>Actinomycetota</taxon>
        <taxon>Actinomycetes</taxon>
        <taxon>Propionibacteriales</taxon>
        <taxon>Nocardioidaceae</taxon>
        <taxon>Nocardioides</taxon>
    </lineage>
</organism>
<dbReference type="Pfam" id="PF13439">
    <property type="entry name" value="Glyco_transf_4"/>
    <property type="match status" value="1"/>
</dbReference>
<accession>A0ABR6U8X1</accession>
<evidence type="ECO:0000256" key="1">
    <source>
        <dbReference type="ARBA" id="ARBA00022676"/>
    </source>
</evidence>
<dbReference type="SUPFAM" id="SSF53756">
    <property type="entry name" value="UDP-Glycosyltransferase/glycogen phosphorylase"/>
    <property type="match status" value="1"/>
</dbReference>
<evidence type="ECO:0000313" key="5">
    <source>
        <dbReference type="Proteomes" id="UP000604001"/>
    </source>
</evidence>
<protein>
    <submittedName>
        <fullName evidence="4">Glycosyltransferase family 4 protein</fullName>
    </submittedName>
</protein>
<keyword evidence="2" id="KW-0808">Transferase</keyword>
<comment type="caution">
    <text evidence="4">The sequence shown here is derived from an EMBL/GenBank/DDBJ whole genome shotgun (WGS) entry which is preliminary data.</text>
</comment>
<gene>
    <name evidence="4" type="ORF">H7344_08245</name>
</gene>
<feature type="domain" description="Glycosyltransferase subfamily 4-like N-terminal" evidence="3">
    <location>
        <begin position="23"/>
        <end position="185"/>
    </location>
</feature>
<dbReference type="InterPro" id="IPR050194">
    <property type="entry name" value="Glycosyltransferase_grp1"/>
</dbReference>
<name>A0ABR6U8X1_9ACTN</name>
<dbReference type="Pfam" id="PF13692">
    <property type="entry name" value="Glyco_trans_1_4"/>
    <property type="match status" value="1"/>
</dbReference>
<dbReference type="Proteomes" id="UP000604001">
    <property type="component" value="Unassembled WGS sequence"/>
</dbReference>
<dbReference type="CDD" id="cd03801">
    <property type="entry name" value="GT4_PimA-like"/>
    <property type="match status" value="1"/>
</dbReference>